<name>A0ABT2MUE2_9CYAN</name>
<gene>
    <name evidence="2" type="ORF">NG799_18825</name>
</gene>
<proteinExistence type="predicted"/>
<evidence type="ECO:0000313" key="3">
    <source>
        <dbReference type="Proteomes" id="UP001525890"/>
    </source>
</evidence>
<accession>A0ABT2MUE2</accession>
<dbReference type="EMBL" id="JAMXFF010000030">
    <property type="protein sequence ID" value="MCT7968366.1"/>
    <property type="molecule type" value="Genomic_DNA"/>
</dbReference>
<keyword evidence="3" id="KW-1185">Reference proteome</keyword>
<dbReference type="InterPro" id="IPR010328">
    <property type="entry name" value="DUF928"/>
</dbReference>
<reference evidence="2 3" key="1">
    <citation type="journal article" date="2022" name="Front. Microbiol.">
        <title>High genomic differentiation and limited gene flow indicate recent cryptic speciation within the genus Laspinema (cyanobacteria).</title>
        <authorList>
            <person name="Stanojkovic A."/>
            <person name="Skoupy S."/>
            <person name="Skaloud P."/>
            <person name="Dvorak P."/>
        </authorList>
    </citation>
    <scope>NUCLEOTIDE SEQUENCE [LARGE SCALE GENOMIC DNA]</scope>
    <source>
        <strain evidence="2 3">D2a</strain>
    </source>
</reference>
<sequence>MARKNYQGSWVLCSIALSLNLAFVAALPSRAQVSSPFPGPQTLARVTFEPPTNERLNDSAGGASRQGGFCPQDGMVEGPSLMPILPDTKEGLTVSERPTLFVYVPQTKAAQGYFILKDETEDYYYQTQVSIPQEGGIVRLTLPESAPALEVGTTYQWSFVVACELPARADSPRVEGWLQRVEPTAKLNNYRGVDSIEAATSYGAEGIWYDAVTTLAHLRQSQPETYNQEWVDFLSSVGLENVANEPILEP</sequence>
<dbReference type="Pfam" id="PF06051">
    <property type="entry name" value="DUF928"/>
    <property type="match status" value="1"/>
</dbReference>
<comment type="caution">
    <text evidence="2">The sequence shown here is derived from an EMBL/GenBank/DDBJ whole genome shotgun (WGS) entry which is preliminary data.</text>
</comment>
<evidence type="ECO:0000313" key="2">
    <source>
        <dbReference type="EMBL" id="MCT7968366.1"/>
    </source>
</evidence>
<evidence type="ECO:0000256" key="1">
    <source>
        <dbReference type="SAM" id="SignalP"/>
    </source>
</evidence>
<keyword evidence="1" id="KW-0732">Signal</keyword>
<dbReference type="Proteomes" id="UP001525890">
    <property type="component" value="Unassembled WGS sequence"/>
</dbReference>
<feature type="chain" id="PRO_5045208992" evidence="1">
    <location>
        <begin position="32"/>
        <end position="250"/>
    </location>
</feature>
<protein>
    <submittedName>
        <fullName evidence="2">DUF928 domain-containing protein</fullName>
    </submittedName>
</protein>
<organism evidence="2 3">
    <name type="scientific">Laspinema palackyanum D2a</name>
    <dbReference type="NCBI Taxonomy" id="2953684"/>
    <lineage>
        <taxon>Bacteria</taxon>
        <taxon>Bacillati</taxon>
        <taxon>Cyanobacteriota</taxon>
        <taxon>Cyanophyceae</taxon>
        <taxon>Oscillatoriophycideae</taxon>
        <taxon>Oscillatoriales</taxon>
        <taxon>Laspinemataceae</taxon>
        <taxon>Laspinema</taxon>
        <taxon>Laspinema palackyanum</taxon>
    </lineage>
</organism>
<dbReference type="RefSeq" id="WP_368007885.1">
    <property type="nucleotide sequence ID" value="NZ_JAMXFF010000030.1"/>
</dbReference>
<feature type="signal peptide" evidence="1">
    <location>
        <begin position="1"/>
        <end position="31"/>
    </location>
</feature>